<dbReference type="AlphaFoldDB" id="A0A0A9BW58"/>
<protein>
    <submittedName>
        <fullName evidence="1">Uncharacterized protein</fullName>
    </submittedName>
</protein>
<name>A0A0A9BW58_ARUDO</name>
<sequence length="27" mass="3040">MRAALLSGQACWSLNLCNRVRVIVSMF</sequence>
<proteinExistence type="predicted"/>
<accession>A0A0A9BW58</accession>
<reference evidence="1" key="2">
    <citation type="journal article" date="2015" name="Data Brief">
        <title>Shoot transcriptome of the giant reed, Arundo donax.</title>
        <authorList>
            <person name="Barrero R.A."/>
            <person name="Guerrero F.D."/>
            <person name="Moolhuijzen P."/>
            <person name="Goolsby J.A."/>
            <person name="Tidwell J."/>
            <person name="Bellgard S.E."/>
            <person name="Bellgard M.I."/>
        </authorList>
    </citation>
    <scope>NUCLEOTIDE SEQUENCE</scope>
    <source>
        <tissue evidence="1">Shoot tissue taken approximately 20 cm above the soil surface</tissue>
    </source>
</reference>
<organism evidence="1">
    <name type="scientific">Arundo donax</name>
    <name type="common">Giant reed</name>
    <name type="synonym">Donax arundinaceus</name>
    <dbReference type="NCBI Taxonomy" id="35708"/>
    <lineage>
        <taxon>Eukaryota</taxon>
        <taxon>Viridiplantae</taxon>
        <taxon>Streptophyta</taxon>
        <taxon>Embryophyta</taxon>
        <taxon>Tracheophyta</taxon>
        <taxon>Spermatophyta</taxon>
        <taxon>Magnoliopsida</taxon>
        <taxon>Liliopsida</taxon>
        <taxon>Poales</taxon>
        <taxon>Poaceae</taxon>
        <taxon>PACMAD clade</taxon>
        <taxon>Arundinoideae</taxon>
        <taxon>Arundineae</taxon>
        <taxon>Arundo</taxon>
    </lineage>
</organism>
<reference evidence="1" key="1">
    <citation type="submission" date="2014-09" db="EMBL/GenBank/DDBJ databases">
        <authorList>
            <person name="Magalhaes I.L.F."/>
            <person name="Oliveira U."/>
            <person name="Santos F.R."/>
            <person name="Vidigal T.H.D.A."/>
            <person name="Brescovit A.D."/>
            <person name="Santos A.J."/>
        </authorList>
    </citation>
    <scope>NUCLEOTIDE SEQUENCE</scope>
    <source>
        <tissue evidence="1">Shoot tissue taken approximately 20 cm above the soil surface</tissue>
    </source>
</reference>
<evidence type="ECO:0000313" key="1">
    <source>
        <dbReference type="EMBL" id="JAD68279.1"/>
    </source>
</evidence>
<dbReference type="EMBL" id="GBRH01229616">
    <property type="protein sequence ID" value="JAD68279.1"/>
    <property type="molecule type" value="Transcribed_RNA"/>
</dbReference>